<organism evidence="6 7">
    <name type="scientific">Nocardioides agri</name>
    <dbReference type="NCBI Taxonomy" id="2682843"/>
    <lineage>
        <taxon>Bacteria</taxon>
        <taxon>Bacillati</taxon>
        <taxon>Actinomycetota</taxon>
        <taxon>Actinomycetes</taxon>
        <taxon>Propionibacteriales</taxon>
        <taxon>Nocardioidaceae</taxon>
        <taxon>Nocardioides</taxon>
    </lineage>
</organism>
<name>A0A6L6XPQ3_9ACTN</name>
<dbReference type="EMBL" id="WSEK01000004">
    <property type="protein sequence ID" value="MVQ49249.1"/>
    <property type="molecule type" value="Genomic_DNA"/>
</dbReference>
<keyword evidence="3" id="KW-0804">Transcription</keyword>
<dbReference type="PRINTS" id="PR00455">
    <property type="entry name" value="HTHTETR"/>
</dbReference>
<evidence type="ECO:0000256" key="3">
    <source>
        <dbReference type="ARBA" id="ARBA00023163"/>
    </source>
</evidence>
<dbReference type="GO" id="GO:0000976">
    <property type="term" value="F:transcription cis-regulatory region binding"/>
    <property type="evidence" value="ECO:0007669"/>
    <property type="project" value="TreeGrafter"/>
</dbReference>
<dbReference type="InterPro" id="IPR009057">
    <property type="entry name" value="Homeodomain-like_sf"/>
</dbReference>
<dbReference type="InterPro" id="IPR001647">
    <property type="entry name" value="HTH_TetR"/>
</dbReference>
<dbReference type="InterPro" id="IPR050109">
    <property type="entry name" value="HTH-type_TetR-like_transc_reg"/>
</dbReference>
<dbReference type="RefSeq" id="WP_181645089.1">
    <property type="nucleotide sequence ID" value="NZ_WSEK01000004.1"/>
</dbReference>
<gene>
    <name evidence="6" type="ORF">GON03_08645</name>
</gene>
<feature type="domain" description="HTH tetR-type" evidence="5">
    <location>
        <begin position="15"/>
        <end position="75"/>
    </location>
</feature>
<dbReference type="Pfam" id="PF00440">
    <property type="entry name" value="TetR_N"/>
    <property type="match status" value="1"/>
</dbReference>
<dbReference type="GO" id="GO:0003700">
    <property type="term" value="F:DNA-binding transcription factor activity"/>
    <property type="evidence" value="ECO:0007669"/>
    <property type="project" value="TreeGrafter"/>
</dbReference>
<reference evidence="6 7" key="1">
    <citation type="submission" date="2019-12" db="EMBL/GenBank/DDBJ databases">
        <authorList>
            <person name="Huq M.A."/>
        </authorList>
    </citation>
    <scope>NUCLEOTIDE SEQUENCE [LARGE SCALE GENOMIC DNA]</scope>
    <source>
        <strain evidence="6 7">MAH-18</strain>
    </source>
</reference>
<accession>A0A6L6XPQ3</accession>
<dbReference type="PROSITE" id="PS50977">
    <property type="entry name" value="HTH_TETR_2"/>
    <property type="match status" value="1"/>
</dbReference>
<evidence type="ECO:0000313" key="6">
    <source>
        <dbReference type="EMBL" id="MVQ49249.1"/>
    </source>
</evidence>
<evidence type="ECO:0000259" key="5">
    <source>
        <dbReference type="PROSITE" id="PS50977"/>
    </source>
</evidence>
<dbReference type="AlphaFoldDB" id="A0A6L6XPQ3"/>
<keyword evidence="2 4" id="KW-0238">DNA-binding</keyword>
<dbReference type="Gene3D" id="1.10.357.10">
    <property type="entry name" value="Tetracycline Repressor, domain 2"/>
    <property type="match status" value="1"/>
</dbReference>
<feature type="DNA-binding region" description="H-T-H motif" evidence="4">
    <location>
        <begin position="38"/>
        <end position="57"/>
    </location>
</feature>
<dbReference type="Proteomes" id="UP000473525">
    <property type="component" value="Unassembled WGS sequence"/>
</dbReference>
<dbReference type="PANTHER" id="PTHR30055:SF234">
    <property type="entry name" value="HTH-TYPE TRANSCRIPTIONAL REGULATOR BETI"/>
    <property type="match status" value="1"/>
</dbReference>
<evidence type="ECO:0000256" key="4">
    <source>
        <dbReference type="PROSITE-ProRule" id="PRU00335"/>
    </source>
</evidence>
<proteinExistence type="predicted"/>
<comment type="caution">
    <text evidence="6">The sequence shown here is derived from an EMBL/GenBank/DDBJ whole genome shotgun (WGS) entry which is preliminary data.</text>
</comment>
<dbReference type="SUPFAM" id="SSF46689">
    <property type="entry name" value="Homeodomain-like"/>
    <property type="match status" value="1"/>
</dbReference>
<keyword evidence="1" id="KW-0805">Transcription regulation</keyword>
<evidence type="ECO:0000313" key="7">
    <source>
        <dbReference type="Proteomes" id="UP000473525"/>
    </source>
</evidence>
<dbReference type="PANTHER" id="PTHR30055">
    <property type="entry name" value="HTH-TYPE TRANSCRIPTIONAL REGULATOR RUTR"/>
    <property type="match status" value="1"/>
</dbReference>
<evidence type="ECO:0000256" key="2">
    <source>
        <dbReference type="ARBA" id="ARBA00023125"/>
    </source>
</evidence>
<evidence type="ECO:0000256" key="1">
    <source>
        <dbReference type="ARBA" id="ARBA00023015"/>
    </source>
</evidence>
<keyword evidence="7" id="KW-1185">Reference proteome</keyword>
<protein>
    <submittedName>
        <fullName evidence="6">TetR family transcriptional regulator</fullName>
    </submittedName>
</protein>
<sequence length="193" mass="21246">MTRKYEQRRRAEQQEETRRRIVEAAVGLHGAIGPARTSLSAVAEKAGVQRNTLYRYFPDERELLHACSAHYSELNPVPTTDGWSDVEDPLERAGAGLRALYAYWEANQQMVAHVLRDAESEPLVREVSEARWGVPLGAIRAALLGGATDREGAATVDLAIGFRTWQSLRHSGLSTADAADLMARVVARALGRP</sequence>